<dbReference type="AlphaFoldDB" id="A0A090WPD6"/>
<organism evidence="1 2">
    <name type="scientific">Algibacter lectus</name>
    <dbReference type="NCBI Taxonomy" id="221126"/>
    <lineage>
        <taxon>Bacteria</taxon>
        <taxon>Pseudomonadati</taxon>
        <taxon>Bacteroidota</taxon>
        <taxon>Flavobacteriia</taxon>
        <taxon>Flavobacteriales</taxon>
        <taxon>Flavobacteriaceae</taxon>
        <taxon>Algibacter</taxon>
    </lineage>
</organism>
<name>A0A090WPD6_9FLAO</name>
<reference evidence="1" key="1">
    <citation type="journal article" date="2014" name="Genome Announc.">
        <title>Draft Genome Sequences of Marine Flavobacterium Algibacter lectus Strains SS8 and NR4.</title>
        <authorList>
            <person name="Takatani N."/>
            <person name="Nakanishi M."/>
            <person name="Meirelles P."/>
            <person name="Mino S."/>
            <person name="Suda W."/>
            <person name="Oshima K."/>
            <person name="Hattori M."/>
            <person name="Ohkuma M."/>
            <person name="Hosokawa M."/>
            <person name="Miyashita K."/>
            <person name="Thompson F.L."/>
            <person name="Niwa A."/>
            <person name="Sawabe T."/>
            <person name="Sawabe T."/>
        </authorList>
    </citation>
    <scope>NUCLEOTIDE SEQUENCE [LARGE SCALE GENOMIC DNA]</scope>
    <source>
        <strain evidence="1">JCM 19274</strain>
    </source>
</reference>
<proteinExistence type="predicted"/>
<evidence type="ECO:0000313" key="2">
    <source>
        <dbReference type="Proteomes" id="UP000029643"/>
    </source>
</evidence>
<accession>A0A090WPD6</accession>
<sequence>MKEFESFKKVVLCIIENKPFENFIKSFQSYLSSVDKIELDKFTIELLTDNQASKRNIGIDIFNHLSSHSPYQFEYSILDLSHILQYKLWVSLTQDFHEPKNRLVALLPLLDSNSELIKESFICKLEEISEDYGGHINKVLEENLNKDNPNYNLIIVRIKKFIEDYYSKNIDIKILYQN</sequence>
<dbReference type="EMBL" id="BBNU01000001">
    <property type="protein sequence ID" value="GAL77269.1"/>
    <property type="molecule type" value="Genomic_DNA"/>
</dbReference>
<comment type="caution">
    <text evidence="1">The sequence shown here is derived from an EMBL/GenBank/DDBJ whole genome shotgun (WGS) entry which is preliminary data.</text>
</comment>
<gene>
    <name evidence="1" type="ORF">JCM19274_4982</name>
</gene>
<dbReference type="RefSeq" id="WP_042494768.1">
    <property type="nucleotide sequence ID" value="NZ_BBNU01000001.1"/>
</dbReference>
<protein>
    <submittedName>
        <fullName evidence="1">Uncharacterized protein</fullName>
    </submittedName>
</protein>
<dbReference type="Proteomes" id="UP000029643">
    <property type="component" value="Unassembled WGS sequence"/>
</dbReference>
<evidence type="ECO:0000313" key="1">
    <source>
        <dbReference type="EMBL" id="GAL77269.1"/>
    </source>
</evidence>